<dbReference type="Pfam" id="PF00857">
    <property type="entry name" value="Isochorismatase"/>
    <property type="match status" value="1"/>
</dbReference>
<protein>
    <recommendedName>
        <fullName evidence="3">Isochorismatase-like domain-containing protein</fullName>
    </recommendedName>
</protein>
<dbReference type="PANTHER" id="PTHR43540">
    <property type="entry name" value="PEROXYUREIDOACRYLATE/UREIDOACRYLATE AMIDOHYDROLASE-RELATED"/>
    <property type="match status" value="1"/>
</dbReference>
<dbReference type="InterPro" id="IPR050272">
    <property type="entry name" value="Isochorismatase-like_hydrls"/>
</dbReference>
<evidence type="ECO:0000256" key="1">
    <source>
        <dbReference type="ARBA" id="ARBA00006336"/>
    </source>
</evidence>
<feature type="domain" description="Isochorismatase-like" evidence="3">
    <location>
        <begin position="21"/>
        <end position="206"/>
    </location>
</feature>
<comment type="similarity">
    <text evidence="1">Belongs to the isochorismatase family.</text>
</comment>
<dbReference type="SUPFAM" id="SSF52499">
    <property type="entry name" value="Isochorismatase-like hydrolases"/>
    <property type="match status" value="1"/>
</dbReference>
<dbReference type="InterPro" id="IPR036380">
    <property type="entry name" value="Isochorismatase-like_sf"/>
</dbReference>
<dbReference type="EMBL" id="JAQMWT010000430">
    <property type="protein sequence ID" value="KAJ8601453.1"/>
    <property type="molecule type" value="Genomic_DNA"/>
</dbReference>
<comment type="caution">
    <text evidence="4">The sequence shown here is derived from an EMBL/GenBank/DDBJ whole genome shotgun (WGS) entry which is preliminary data.</text>
</comment>
<evidence type="ECO:0000313" key="5">
    <source>
        <dbReference type="Proteomes" id="UP001230188"/>
    </source>
</evidence>
<gene>
    <name evidence="4" type="ORF">CTAYLR_010056</name>
</gene>
<dbReference type="InterPro" id="IPR000868">
    <property type="entry name" value="Isochorismatase-like_dom"/>
</dbReference>
<organism evidence="4 5">
    <name type="scientific">Chrysophaeum taylorii</name>
    <dbReference type="NCBI Taxonomy" id="2483200"/>
    <lineage>
        <taxon>Eukaryota</taxon>
        <taxon>Sar</taxon>
        <taxon>Stramenopiles</taxon>
        <taxon>Ochrophyta</taxon>
        <taxon>Pelagophyceae</taxon>
        <taxon>Pelagomonadales</taxon>
        <taxon>Pelagomonadaceae</taxon>
        <taxon>Chrysophaeum</taxon>
    </lineage>
</organism>
<name>A0AAD7XJ96_9STRA</name>
<dbReference type="Gene3D" id="3.40.50.850">
    <property type="entry name" value="Isochorismatase-like"/>
    <property type="match status" value="1"/>
</dbReference>
<evidence type="ECO:0000256" key="2">
    <source>
        <dbReference type="ARBA" id="ARBA00022801"/>
    </source>
</evidence>
<evidence type="ECO:0000259" key="3">
    <source>
        <dbReference type="Pfam" id="PF00857"/>
    </source>
</evidence>
<accession>A0AAD7XJ96</accession>
<dbReference type="AlphaFoldDB" id="A0AAD7XJ96"/>
<keyword evidence="5" id="KW-1185">Reference proteome</keyword>
<dbReference type="CDD" id="cd00431">
    <property type="entry name" value="cysteine_hydrolases"/>
    <property type="match status" value="1"/>
</dbReference>
<sequence>MDRVFGPAEAKGGVKVDPSKTAVVFIEYQNEFTSEGGKLHAAVKEVMGDMLDKSSAVAAAARDKGCVILHAPITFKEDASDNPNQNLGILAGIKADKLFTEGTWNAAFDEKMRPQPGDKIVRGKKGLDAFPGTDLESILVDNGIETVALAGFLTNCCVESTMRAAYEKGFNTITLTDCCATTTIEGHQAATAGTFGMFSSPMTSDEFKAELL</sequence>
<proteinExistence type="inferred from homology"/>
<dbReference type="GO" id="GO:0016787">
    <property type="term" value="F:hydrolase activity"/>
    <property type="evidence" value="ECO:0007669"/>
    <property type="project" value="UniProtKB-KW"/>
</dbReference>
<keyword evidence="2" id="KW-0378">Hydrolase</keyword>
<evidence type="ECO:0000313" key="4">
    <source>
        <dbReference type="EMBL" id="KAJ8601453.1"/>
    </source>
</evidence>
<dbReference type="Proteomes" id="UP001230188">
    <property type="component" value="Unassembled WGS sequence"/>
</dbReference>
<dbReference type="PANTHER" id="PTHR43540:SF16">
    <property type="entry name" value="ISOCHORISMATASE-LIKE DOMAIN-CONTAINING PROTEIN"/>
    <property type="match status" value="1"/>
</dbReference>
<reference evidence="4" key="1">
    <citation type="submission" date="2023-01" db="EMBL/GenBank/DDBJ databases">
        <title>Metagenome sequencing of chrysophaentin producing Chrysophaeum taylorii.</title>
        <authorList>
            <person name="Davison J."/>
            <person name="Bewley C."/>
        </authorList>
    </citation>
    <scope>NUCLEOTIDE SEQUENCE</scope>
    <source>
        <strain evidence="4">NIES-1699</strain>
    </source>
</reference>